<comment type="caution">
    <text evidence="2">The sequence shown here is derived from an EMBL/GenBank/DDBJ whole genome shotgun (WGS) entry which is preliminary data.</text>
</comment>
<keyword evidence="1" id="KW-0732">Signal</keyword>
<reference evidence="2 3" key="1">
    <citation type="submission" date="2018-02" db="EMBL/GenBank/DDBJ databases">
        <authorList>
            <person name="Cohen D.B."/>
            <person name="Kent A.D."/>
        </authorList>
    </citation>
    <scope>NUCLEOTIDE SEQUENCE [LARGE SCALE GENOMIC DNA]</scope>
    <source>
        <strain evidence="2 3">CCAP 1448/3</strain>
    </source>
</reference>
<name>A0A2T1C4P2_9CYAN</name>
<gene>
    <name evidence="2" type="ORF">C7B64_09600</name>
</gene>
<reference evidence="2 3" key="2">
    <citation type="submission" date="2018-03" db="EMBL/GenBank/DDBJ databases">
        <title>The ancient ancestry and fast evolution of plastids.</title>
        <authorList>
            <person name="Moore K.R."/>
            <person name="Magnabosco C."/>
            <person name="Momper L."/>
            <person name="Gold D.A."/>
            <person name="Bosak T."/>
            <person name="Fournier G.P."/>
        </authorList>
    </citation>
    <scope>NUCLEOTIDE SEQUENCE [LARGE SCALE GENOMIC DNA]</scope>
    <source>
        <strain evidence="2 3">CCAP 1448/3</strain>
    </source>
</reference>
<dbReference type="EMBL" id="PVWJ01000038">
    <property type="protein sequence ID" value="PSB03194.1"/>
    <property type="molecule type" value="Genomic_DNA"/>
</dbReference>
<keyword evidence="3" id="KW-1185">Reference proteome</keyword>
<evidence type="ECO:0000313" key="2">
    <source>
        <dbReference type="EMBL" id="PSB03194.1"/>
    </source>
</evidence>
<accession>A0A2T1C4P2</accession>
<evidence type="ECO:0000256" key="1">
    <source>
        <dbReference type="SAM" id="SignalP"/>
    </source>
</evidence>
<feature type="signal peptide" evidence="1">
    <location>
        <begin position="1"/>
        <end position="24"/>
    </location>
</feature>
<organism evidence="2 3">
    <name type="scientific">Merismopedia glauca CCAP 1448/3</name>
    <dbReference type="NCBI Taxonomy" id="1296344"/>
    <lineage>
        <taxon>Bacteria</taxon>
        <taxon>Bacillati</taxon>
        <taxon>Cyanobacteriota</taxon>
        <taxon>Cyanophyceae</taxon>
        <taxon>Synechococcales</taxon>
        <taxon>Merismopediaceae</taxon>
        <taxon>Merismopedia</taxon>
    </lineage>
</organism>
<dbReference type="RefSeq" id="WP_106288429.1">
    <property type="nucleotide sequence ID" value="NZ_CAWNTC010000014.1"/>
</dbReference>
<sequence>MKRLATYIAASCLLTLVAPNVAHAEWVEVYRDSSTAMDVQENLVESKGNGIVAYISRSRLRAKGIDGAKTYLIEGLIDCENQAYLFSRGAGFNQSGEAIFGGNLDRQWRLIPTGSRQSAIASHVCQISQ</sequence>
<dbReference type="Proteomes" id="UP000238762">
    <property type="component" value="Unassembled WGS sequence"/>
</dbReference>
<evidence type="ECO:0000313" key="3">
    <source>
        <dbReference type="Proteomes" id="UP000238762"/>
    </source>
</evidence>
<feature type="chain" id="PRO_5015660572" evidence="1">
    <location>
        <begin position="25"/>
        <end position="129"/>
    </location>
</feature>
<proteinExistence type="predicted"/>
<protein>
    <submittedName>
        <fullName evidence="2">Uncharacterized protein</fullName>
    </submittedName>
</protein>
<dbReference type="AlphaFoldDB" id="A0A2T1C4P2"/>